<evidence type="ECO:0000313" key="2">
    <source>
        <dbReference type="Proteomes" id="UP000030002"/>
    </source>
</evidence>
<gene>
    <name evidence="1" type="ORF">N802_02370</name>
</gene>
<protein>
    <submittedName>
        <fullName evidence="1">Uncharacterized protein</fullName>
    </submittedName>
</protein>
<comment type="caution">
    <text evidence="1">The sequence shown here is derived from an EMBL/GenBank/DDBJ whole genome shotgun (WGS) entry which is preliminary data.</text>
</comment>
<keyword evidence="2" id="KW-1185">Reference proteome</keyword>
<reference evidence="1 2" key="1">
    <citation type="submission" date="2013-08" db="EMBL/GenBank/DDBJ databases">
        <title>The genome sequence of Knoellia sinensis.</title>
        <authorList>
            <person name="Zhu W."/>
            <person name="Wang G."/>
        </authorList>
    </citation>
    <scope>NUCLEOTIDE SEQUENCE [LARGE SCALE GENOMIC DNA]</scope>
    <source>
        <strain evidence="1 2">KCTC 19936</strain>
    </source>
</reference>
<dbReference type="STRING" id="1385520.N802_02370"/>
<sequence length="30" mass="3459">MTPLTYGRKRLAFEPRLQGAAITMNEENHL</sequence>
<dbReference type="AlphaFoldDB" id="A0A0A0JD47"/>
<name>A0A0A0JD47_9MICO</name>
<organism evidence="1 2">
    <name type="scientific">Knoellia sinensis KCTC 19936</name>
    <dbReference type="NCBI Taxonomy" id="1385520"/>
    <lineage>
        <taxon>Bacteria</taxon>
        <taxon>Bacillati</taxon>
        <taxon>Actinomycetota</taxon>
        <taxon>Actinomycetes</taxon>
        <taxon>Micrococcales</taxon>
        <taxon>Intrasporangiaceae</taxon>
        <taxon>Knoellia</taxon>
    </lineage>
</organism>
<dbReference type="EMBL" id="AVPJ01000001">
    <property type="protein sequence ID" value="KGN35058.1"/>
    <property type="molecule type" value="Genomic_DNA"/>
</dbReference>
<accession>A0A0A0JD47</accession>
<evidence type="ECO:0000313" key="1">
    <source>
        <dbReference type="EMBL" id="KGN35058.1"/>
    </source>
</evidence>
<dbReference type="Proteomes" id="UP000030002">
    <property type="component" value="Unassembled WGS sequence"/>
</dbReference>
<proteinExistence type="predicted"/>